<sequence length="412" mass="48224">MLLTKSHTHDLVNILKDKVLPNLEEIRNYQGTNGEIIKNHERAKVILLDVVAVTEAIYESLHLTTVWNAFKKDVLDWIERGIDQTPYFDRTLLAYSPPANGEGTFFLGPIVTPNGPTQRGFYLEAFLAVREEPEIMKSIEEDLPHPKNGCESLKLIIGTQGFMEGKCIVFFPENVKTKENVTSQNFAMFFFNKFHRIYNEDTLKRAGTIFPDFNFKSTSMSREDTYKARVIWGYLHDYYHHCGKKPFDQHIQAKMNFFAGILEEVKVDCQTILTLTEKKYSYWEEITEFVLFERLLRYPSQHNAARNFDSGTGFFLFSWLVINGNSIVRDDNWLHLDVTQCLQELRALVEEIEELETIHDDYHYKQEAERYVRQYLLPSDNGDKFIIPDKYFINEQNKGIQIPYLTFNESNL</sequence>
<name>A0A917EN80_9BACI</name>
<accession>A0A917EN80</accession>
<comment type="caution">
    <text evidence="1">The sequence shown here is derived from an EMBL/GenBank/DDBJ whole genome shotgun (WGS) entry which is preliminary data.</text>
</comment>
<dbReference type="Proteomes" id="UP000605259">
    <property type="component" value="Unassembled WGS sequence"/>
</dbReference>
<dbReference type="AlphaFoldDB" id="A0A917EN80"/>
<organism evidence="1 2">
    <name type="scientific">Priestia taiwanensis</name>
    <dbReference type="NCBI Taxonomy" id="1347902"/>
    <lineage>
        <taxon>Bacteria</taxon>
        <taxon>Bacillati</taxon>
        <taxon>Bacillota</taxon>
        <taxon>Bacilli</taxon>
        <taxon>Bacillales</taxon>
        <taxon>Bacillaceae</taxon>
        <taxon>Priestia</taxon>
    </lineage>
</organism>
<evidence type="ECO:0000313" key="2">
    <source>
        <dbReference type="Proteomes" id="UP000605259"/>
    </source>
</evidence>
<evidence type="ECO:0000313" key="1">
    <source>
        <dbReference type="EMBL" id="GGE59542.1"/>
    </source>
</evidence>
<dbReference type="InterPro" id="IPR046306">
    <property type="entry name" value="DUF6421"/>
</dbReference>
<gene>
    <name evidence="1" type="ORF">GCM10007140_07320</name>
</gene>
<protein>
    <submittedName>
        <fullName evidence="1">Uncharacterized protein</fullName>
    </submittedName>
</protein>
<proteinExistence type="predicted"/>
<dbReference type="Pfam" id="PF19985">
    <property type="entry name" value="DUF6421"/>
    <property type="match status" value="1"/>
</dbReference>
<reference evidence="1" key="1">
    <citation type="journal article" date="2014" name="Int. J. Syst. Evol. Microbiol.">
        <title>Complete genome sequence of Corynebacterium casei LMG S-19264T (=DSM 44701T), isolated from a smear-ripened cheese.</title>
        <authorList>
            <consortium name="US DOE Joint Genome Institute (JGI-PGF)"/>
            <person name="Walter F."/>
            <person name="Albersmeier A."/>
            <person name="Kalinowski J."/>
            <person name="Ruckert C."/>
        </authorList>
    </citation>
    <scope>NUCLEOTIDE SEQUENCE</scope>
    <source>
        <strain evidence="1">CGMCC 1.12698</strain>
    </source>
</reference>
<dbReference type="EMBL" id="BMFK01000001">
    <property type="protein sequence ID" value="GGE59542.1"/>
    <property type="molecule type" value="Genomic_DNA"/>
</dbReference>
<reference evidence="1" key="2">
    <citation type="submission" date="2020-09" db="EMBL/GenBank/DDBJ databases">
        <authorList>
            <person name="Sun Q."/>
            <person name="Zhou Y."/>
        </authorList>
    </citation>
    <scope>NUCLEOTIDE SEQUENCE</scope>
    <source>
        <strain evidence="1">CGMCC 1.12698</strain>
    </source>
</reference>
<keyword evidence="2" id="KW-1185">Reference proteome</keyword>